<sequence length="231" mass="26036">MPREATVATLARSKTPLSHFPEFAALKAELKELRDAAERKESREAKALRRRLTEQSERQAALSDAFTSLSDAILDEMETLKREMRELRADQEATARWRRATTRDVRALEEEARASVVRRGAEEMGESSPPASRLEQLCGVEDRVEALTRRVEACEAEARDASARRVDDLDLTRAALEAARRDQARSIIMTGSRATASARCTPFLEDFCRRAFLSAHPTVSSPDRDAFQLRF</sequence>
<gene>
    <name evidence="2" type="ORF">MICPUCDRAFT_60178</name>
</gene>
<evidence type="ECO:0000313" key="3">
    <source>
        <dbReference type="Proteomes" id="UP000001876"/>
    </source>
</evidence>
<keyword evidence="3" id="KW-1185">Reference proteome</keyword>
<evidence type="ECO:0000256" key="1">
    <source>
        <dbReference type="SAM" id="MobiDB-lite"/>
    </source>
</evidence>
<dbReference type="AlphaFoldDB" id="C1MXJ0"/>
<dbReference type="GeneID" id="9685843"/>
<proteinExistence type="predicted"/>
<dbReference type="RefSeq" id="XP_003060405.1">
    <property type="nucleotide sequence ID" value="XM_003060359.1"/>
</dbReference>
<feature type="compositionally biased region" description="Basic and acidic residues" evidence="1">
    <location>
        <begin position="36"/>
        <end position="57"/>
    </location>
</feature>
<accession>C1MXJ0</accession>
<feature type="region of interest" description="Disordered" evidence="1">
    <location>
        <begin position="36"/>
        <end position="60"/>
    </location>
</feature>
<evidence type="ECO:0000313" key="2">
    <source>
        <dbReference type="EMBL" id="EEH55174.1"/>
    </source>
</evidence>
<name>C1MXJ0_MICPC</name>
<organism evidence="3">
    <name type="scientific">Micromonas pusilla (strain CCMP1545)</name>
    <name type="common">Picoplanktonic green alga</name>
    <dbReference type="NCBI Taxonomy" id="564608"/>
    <lineage>
        <taxon>Eukaryota</taxon>
        <taxon>Viridiplantae</taxon>
        <taxon>Chlorophyta</taxon>
        <taxon>Mamiellophyceae</taxon>
        <taxon>Mamiellales</taxon>
        <taxon>Mamiellaceae</taxon>
        <taxon>Micromonas</taxon>
    </lineage>
</organism>
<dbReference type="KEGG" id="mpp:MICPUCDRAFT_60178"/>
<dbReference type="EMBL" id="GG663742">
    <property type="protein sequence ID" value="EEH55174.1"/>
    <property type="molecule type" value="Genomic_DNA"/>
</dbReference>
<dbReference type="Proteomes" id="UP000001876">
    <property type="component" value="Unassembled WGS sequence"/>
</dbReference>
<protein>
    <submittedName>
        <fullName evidence="2">Predicted protein</fullName>
    </submittedName>
</protein>
<reference evidence="2 3" key="1">
    <citation type="journal article" date="2009" name="Science">
        <title>Green evolution and dynamic adaptations revealed by genomes of the marine picoeukaryotes Micromonas.</title>
        <authorList>
            <person name="Worden A.Z."/>
            <person name="Lee J.H."/>
            <person name="Mock T."/>
            <person name="Rouze P."/>
            <person name="Simmons M.P."/>
            <person name="Aerts A.L."/>
            <person name="Allen A.E."/>
            <person name="Cuvelier M.L."/>
            <person name="Derelle E."/>
            <person name="Everett M.V."/>
            <person name="Foulon E."/>
            <person name="Grimwood J."/>
            <person name="Gundlach H."/>
            <person name="Henrissat B."/>
            <person name="Napoli C."/>
            <person name="McDonald S.M."/>
            <person name="Parker M.S."/>
            <person name="Rombauts S."/>
            <person name="Salamov A."/>
            <person name="Von Dassow P."/>
            <person name="Badger J.H."/>
            <person name="Coutinho P.M."/>
            <person name="Demir E."/>
            <person name="Dubchak I."/>
            <person name="Gentemann C."/>
            <person name="Eikrem W."/>
            <person name="Gready J.E."/>
            <person name="John U."/>
            <person name="Lanier W."/>
            <person name="Lindquist E.A."/>
            <person name="Lucas S."/>
            <person name="Mayer K.F."/>
            <person name="Moreau H."/>
            <person name="Not F."/>
            <person name="Otillar R."/>
            <person name="Panaud O."/>
            <person name="Pangilinan J."/>
            <person name="Paulsen I."/>
            <person name="Piegu B."/>
            <person name="Poliakov A."/>
            <person name="Robbens S."/>
            <person name="Schmutz J."/>
            <person name="Toulza E."/>
            <person name="Wyss T."/>
            <person name="Zelensky A."/>
            <person name="Zhou K."/>
            <person name="Armbrust E.V."/>
            <person name="Bhattacharya D."/>
            <person name="Goodenough U.W."/>
            <person name="Van de Peer Y."/>
            <person name="Grigoriev I.V."/>
        </authorList>
    </citation>
    <scope>NUCLEOTIDE SEQUENCE [LARGE SCALE GENOMIC DNA]</scope>
    <source>
        <strain evidence="2 3">CCMP1545</strain>
    </source>
</reference>